<feature type="region of interest" description="Disordered" evidence="2">
    <location>
        <begin position="132"/>
        <end position="153"/>
    </location>
</feature>
<dbReference type="PANTHER" id="PTHR48081">
    <property type="entry name" value="AB HYDROLASE SUPERFAMILY PROTEIN C4A8.06C"/>
    <property type="match status" value="1"/>
</dbReference>
<dbReference type="Proteomes" id="UP000006072">
    <property type="component" value="Unassembled WGS sequence"/>
</dbReference>
<dbReference type="EMBL" id="ALQA01000026">
    <property type="protein sequence ID" value="EJZ08957.1"/>
    <property type="molecule type" value="Genomic_DNA"/>
</dbReference>
<dbReference type="GO" id="GO:0016787">
    <property type="term" value="F:hydrolase activity"/>
    <property type="evidence" value="ECO:0007669"/>
    <property type="project" value="UniProtKB-KW"/>
</dbReference>
<sequence length="523" mass="53869">MKKAAMADAQMTRRALLAGMGYTAGALAMASCAGSAPREPDPTAGKLAFDPAVFTQKTATVATAAGDKQVTYHFFGPITYVANPVDADYQSLVISVPTAIDGRVVDATGAPIVFANSVGGYLPASVKDVTGVGEAGRRGPPPPGLPGGEVTPGGNAMVDARGDLVNLAALAVAAGYVAVEPGCRGRTLVTADGVCYGTAPAAVVDLKAAVRYLRSNAATMPGDTDRIVSTGTSAGGALSALLGASGDSPLYAGYLDDLGAADAGDAIYASGAWCPITDLEHADGAYEWNWGANRLSTGGQVDREVSAALGAQFAEYLKAAEIHGLNDFGVLNAANYPDYLLEHSLQPAATTYLTNLTEHDRAGYLAQNPFITWTAGEATFDWAGFVGHVGTRRKTAPAFDAFDLSTAENNLFGAGTVAARHFTGYSAARNTDGAVPLAAGIPELCDLMNPMYHLSRAEAAVAPHWWIRVGTSDTDTSLSVSANLAAAAAAAGASVSHRMYWDEGHGANPDAAEFITWIDRISR</sequence>
<feature type="domain" description="BD-FAE-like" evidence="3">
    <location>
        <begin position="198"/>
        <end position="283"/>
    </location>
</feature>
<accession>K0UPD3</accession>
<dbReference type="PROSITE" id="PS51257">
    <property type="entry name" value="PROKAR_LIPOPROTEIN"/>
    <property type="match status" value="1"/>
</dbReference>
<dbReference type="ESTHER" id="mycva-k0upd3">
    <property type="family name" value="Tannase_Bact"/>
</dbReference>
<dbReference type="Pfam" id="PF20434">
    <property type="entry name" value="BD-FAE"/>
    <property type="match status" value="1"/>
</dbReference>
<proteinExistence type="predicted"/>
<evidence type="ECO:0000256" key="1">
    <source>
        <dbReference type="ARBA" id="ARBA00022801"/>
    </source>
</evidence>
<dbReference type="InterPro" id="IPR029058">
    <property type="entry name" value="AB_hydrolase_fold"/>
</dbReference>
<evidence type="ECO:0000256" key="2">
    <source>
        <dbReference type="SAM" id="MobiDB-lite"/>
    </source>
</evidence>
<dbReference type="PATRIC" id="fig|1194972.3.peg.2741"/>
<dbReference type="InterPro" id="IPR048124">
    <property type="entry name" value="Tannase_B"/>
</dbReference>
<evidence type="ECO:0000259" key="3">
    <source>
        <dbReference type="Pfam" id="PF20434"/>
    </source>
</evidence>
<dbReference type="HOGENOM" id="CLU_007377_0_0_11"/>
<reference evidence="4 5" key="1">
    <citation type="journal article" date="2012" name="J. Bacteriol.">
        <title>Complete Genome Sequence of Mycobacterium vaccae Type Strain ATCC 25954.</title>
        <authorList>
            <person name="Ho Y.S."/>
            <person name="Adroub S.A."/>
            <person name="Abadi M."/>
            <person name="Al Alwan B."/>
            <person name="Alkhateeb R."/>
            <person name="Gao G."/>
            <person name="Ragab A."/>
            <person name="Ali S."/>
            <person name="van Soolingen D."/>
            <person name="Bitter W."/>
            <person name="Pain A."/>
            <person name="Abdallah A.M."/>
        </authorList>
    </citation>
    <scope>NUCLEOTIDE SEQUENCE [LARGE SCALE GENOMIC DNA]</scope>
    <source>
        <strain evidence="4 5">ATCC 25954</strain>
    </source>
</reference>
<gene>
    <name evidence="4" type="ORF">MVAC_13723</name>
</gene>
<dbReference type="InterPro" id="IPR006311">
    <property type="entry name" value="TAT_signal"/>
</dbReference>
<keyword evidence="5" id="KW-1185">Reference proteome</keyword>
<evidence type="ECO:0000313" key="4">
    <source>
        <dbReference type="EMBL" id="EJZ08957.1"/>
    </source>
</evidence>
<dbReference type="eggNOG" id="COG0657">
    <property type="taxonomic scope" value="Bacteria"/>
</dbReference>
<name>K0UPD3_MYCVA</name>
<dbReference type="NCBIfam" id="NF041556">
    <property type="entry name" value="tannase_B"/>
    <property type="match status" value="1"/>
</dbReference>
<dbReference type="InterPro" id="IPR050300">
    <property type="entry name" value="GDXG_lipolytic_enzyme"/>
</dbReference>
<evidence type="ECO:0000313" key="5">
    <source>
        <dbReference type="Proteomes" id="UP000006072"/>
    </source>
</evidence>
<dbReference type="InterPro" id="IPR049492">
    <property type="entry name" value="BD-FAE-like_dom"/>
</dbReference>
<organism evidence="4 5">
    <name type="scientific">Mycolicibacterium vaccae ATCC 25954</name>
    <dbReference type="NCBI Taxonomy" id="1194972"/>
    <lineage>
        <taxon>Bacteria</taxon>
        <taxon>Bacillati</taxon>
        <taxon>Actinomycetota</taxon>
        <taxon>Actinomycetes</taxon>
        <taxon>Mycobacteriales</taxon>
        <taxon>Mycobacteriaceae</taxon>
        <taxon>Mycolicibacterium</taxon>
    </lineage>
</organism>
<keyword evidence="1" id="KW-0378">Hydrolase</keyword>
<dbReference type="SUPFAM" id="SSF53474">
    <property type="entry name" value="alpha/beta-Hydrolases"/>
    <property type="match status" value="1"/>
</dbReference>
<dbReference type="Gene3D" id="3.40.50.1820">
    <property type="entry name" value="alpha/beta hydrolase"/>
    <property type="match status" value="1"/>
</dbReference>
<comment type="caution">
    <text evidence="4">The sequence shown here is derived from an EMBL/GenBank/DDBJ whole genome shotgun (WGS) entry which is preliminary data.</text>
</comment>
<dbReference type="AlphaFoldDB" id="K0UPD3"/>
<dbReference type="PROSITE" id="PS51318">
    <property type="entry name" value="TAT"/>
    <property type="match status" value="1"/>
</dbReference>
<dbReference type="PANTHER" id="PTHR48081:SF9">
    <property type="entry name" value="CARBOXYLESTERASE"/>
    <property type="match status" value="1"/>
</dbReference>
<protein>
    <recommendedName>
        <fullName evidence="3">BD-FAE-like domain-containing protein</fullName>
    </recommendedName>
</protein>